<keyword evidence="2" id="KW-0472">Membrane</keyword>
<proteinExistence type="predicted"/>
<dbReference type="Proteomes" id="UP000467700">
    <property type="component" value="Unassembled WGS sequence"/>
</dbReference>
<feature type="compositionally biased region" description="Basic and acidic residues" evidence="1">
    <location>
        <begin position="203"/>
        <end position="217"/>
    </location>
</feature>
<name>A0A8S0VWZ7_CYCAE</name>
<organism evidence="3 4">
    <name type="scientific">Cyclocybe aegerita</name>
    <name type="common">Black poplar mushroom</name>
    <name type="synonym">Agrocybe aegerita</name>
    <dbReference type="NCBI Taxonomy" id="1973307"/>
    <lineage>
        <taxon>Eukaryota</taxon>
        <taxon>Fungi</taxon>
        <taxon>Dikarya</taxon>
        <taxon>Basidiomycota</taxon>
        <taxon>Agaricomycotina</taxon>
        <taxon>Agaricomycetes</taxon>
        <taxon>Agaricomycetidae</taxon>
        <taxon>Agaricales</taxon>
        <taxon>Agaricineae</taxon>
        <taxon>Bolbitiaceae</taxon>
        <taxon>Cyclocybe</taxon>
    </lineage>
</organism>
<feature type="transmembrane region" description="Helical" evidence="2">
    <location>
        <begin position="117"/>
        <end position="136"/>
    </location>
</feature>
<reference evidence="3 4" key="1">
    <citation type="submission" date="2020-01" db="EMBL/GenBank/DDBJ databases">
        <authorList>
            <person name="Gupta K D."/>
        </authorList>
    </citation>
    <scope>NUCLEOTIDE SEQUENCE [LARGE SCALE GENOMIC DNA]</scope>
</reference>
<sequence length="217" mass="23416">MGVAEYKSPSFGIEKNSELATQFDRSISLVKAYTSRFEQDYARPAIKTSGVFYERRPISAVFLGFFLSLSFLPVISFIGISVFTIVSFLTVAFGAALVSAFMVILGCFAVLASVLLATFFTSGFLTAGTVFTFLFARFAISVRRSGVSGFSEWANETKGRLGRTPKPGEGEKQIPSDSTSNESVVLVNKPIGTEPEDATSVPQDKHGAGEETKNPES</sequence>
<comment type="caution">
    <text evidence="3">The sequence shown here is derived from an EMBL/GenBank/DDBJ whole genome shotgun (WGS) entry which is preliminary data.</text>
</comment>
<dbReference type="Pfam" id="PF16015">
    <property type="entry name" value="Promethin"/>
    <property type="match status" value="1"/>
</dbReference>
<dbReference type="OrthoDB" id="3159957at2759"/>
<keyword evidence="4" id="KW-1185">Reference proteome</keyword>
<dbReference type="EMBL" id="CACVBS010000028">
    <property type="protein sequence ID" value="CAA7259931.1"/>
    <property type="molecule type" value="Genomic_DNA"/>
</dbReference>
<feature type="region of interest" description="Disordered" evidence="1">
    <location>
        <begin position="157"/>
        <end position="217"/>
    </location>
</feature>
<protein>
    <submittedName>
        <fullName evidence="3">Uncharacterized protein</fullName>
    </submittedName>
</protein>
<accession>A0A8S0VWZ7</accession>
<evidence type="ECO:0000313" key="3">
    <source>
        <dbReference type="EMBL" id="CAA7259931.1"/>
    </source>
</evidence>
<evidence type="ECO:0000313" key="4">
    <source>
        <dbReference type="Proteomes" id="UP000467700"/>
    </source>
</evidence>
<evidence type="ECO:0000256" key="2">
    <source>
        <dbReference type="SAM" id="Phobius"/>
    </source>
</evidence>
<feature type="transmembrane region" description="Helical" evidence="2">
    <location>
        <begin position="58"/>
        <end position="78"/>
    </location>
</feature>
<evidence type="ECO:0000256" key="1">
    <source>
        <dbReference type="SAM" id="MobiDB-lite"/>
    </source>
</evidence>
<dbReference type="AlphaFoldDB" id="A0A8S0VWZ7"/>
<keyword evidence="2" id="KW-0812">Transmembrane</keyword>
<keyword evidence="2" id="KW-1133">Transmembrane helix</keyword>
<feature type="transmembrane region" description="Helical" evidence="2">
    <location>
        <begin position="85"/>
        <end position="111"/>
    </location>
</feature>
<gene>
    <name evidence="3" type="ORF">AAE3_LOCUS2284</name>
</gene>